<reference evidence="3" key="1">
    <citation type="submission" date="2020-02" db="EMBL/GenBank/DDBJ databases">
        <authorList>
            <person name="Meier V. D."/>
        </authorList>
    </citation>
    <scope>NUCLEOTIDE SEQUENCE</scope>
    <source>
        <strain evidence="3">AVDCRST_MAG22</strain>
    </source>
</reference>
<feature type="domain" description="SGNH" evidence="2">
    <location>
        <begin position="127"/>
        <end position="355"/>
    </location>
</feature>
<dbReference type="EMBL" id="CADCUV010000062">
    <property type="protein sequence ID" value="CAA9405460.1"/>
    <property type="molecule type" value="Genomic_DNA"/>
</dbReference>
<dbReference type="Pfam" id="PF19040">
    <property type="entry name" value="SGNH"/>
    <property type="match status" value="1"/>
</dbReference>
<protein>
    <recommendedName>
        <fullName evidence="2">SGNH domain-containing protein</fullName>
    </recommendedName>
</protein>
<name>A0A6J4P7D9_9ACTN</name>
<evidence type="ECO:0000259" key="2">
    <source>
        <dbReference type="Pfam" id="PF19040"/>
    </source>
</evidence>
<dbReference type="PROSITE" id="PS51257">
    <property type="entry name" value="PROKAR_LIPOPROTEIN"/>
    <property type="match status" value="1"/>
</dbReference>
<organism evidence="3">
    <name type="scientific">uncultured Rubrobacteraceae bacterium</name>
    <dbReference type="NCBI Taxonomy" id="349277"/>
    <lineage>
        <taxon>Bacteria</taxon>
        <taxon>Bacillati</taxon>
        <taxon>Actinomycetota</taxon>
        <taxon>Rubrobacteria</taxon>
        <taxon>Rubrobacterales</taxon>
        <taxon>Rubrobacteraceae</taxon>
        <taxon>environmental samples</taxon>
    </lineage>
</organism>
<evidence type="ECO:0000313" key="3">
    <source>
        <dbReference type="EMBL" id="CAA9405460.1"/>
    </source>
</evidence>
<evidence type="ECO:0000256" key="1">
    <source>
        <dbReference type="SAM" id="MobiDB-lite"/>
    </source>
</evidence>
<dbReference type="InterPro" id="IPR043968">
    <property type="entry name" value="SGNH"/>
</dbReference>
<feature type="region of interest" description="Disordered" evidence="1">
    <location>
        <begin position="28"/>
        <end position="73"/>
    </location>
</feature>
<proteinExistence type="predicted"/>
<dbReference type="AlphaFoldDB" id="A0A6J4P7D9"/>
<accession>A0A6J4P7D9</accession>
<gene>
    <name evidence="3" type="ORF">AVDCRST_MAG22-1518</name>
</gene>
<feature type="compositionally biased region" description="Basic and acidic residues" evidence="1">
    <location>
        <begin position="33"/>
        <end position="61"/>
    </location>
</feature>
<sequence length="367" mass="40333">MGTSLTRTIALLTLVVFTALYGCDRADAPTASKDSEQGIEEPQKKVSEEDRQTAEADDGRTASRTTVTDEEPTTAALAAQESGIQGAAAMFEGKRLLQRSALDVHPSPRKAEKRRSKMYADGCQLSQSETESPKCVYGNPSSRTTVVLFGDSHAMHWFPALNKIAKERDWRLVGLTKSACPPAGVSRYVASLRRVYSECDIWRERTLTRIVQEERPTMVVTSMNSPYQVIQDGRRLGSEASSRAMEEEYVSTLERLRGSGTEVVVIEDVPHPDRDVPQCVSRSLDRLRDCATPRSKAFGRPLVNARAASRAAGAHFIDPTAVLCLERVCPAVIGDALVYRNGAHLTPVYVRTLTPWLADQLPTLADP</sequence>